<dbReference type="Proteomes" id="UP000199350">
    <property type="component" value="Chromosome I"/>
</dbReference>
<proteinExistence type="predicted"/>
<dbReference type="GO" id="GO:0016787">
    <property type="term" value="F:hydrolase activity"/>
    <property type="evidence" value="ECO:0007669"/>
    <property type="project" value="UniProtKB-KW"/>
</dbReference>
<dbReference type="InterPro" id="IPR023214">
    <property type="entry name" value="HAD_sf"/>
</dbReference>
<dbReference type="RefSeq" id="WP_092151133.1">
    <property type="nucleotide sequence ID" value="NZ_LT629700.1"/>
</dbReference>
<dbReference type="InterPro" id="IPR036412">
    <property type="entry name" value="HAD-like_sf"/>
</dbReference>
<dbReference type="AlphaFoldDB" id="A0A1G9PZ21"/>
<dbReference type="PANTHER" id="PTHR43611">
    <property type="entry name" value="ALPHA-D-GLUCOSE 1-PHOSPHATE PHOSPHATASE"/>
    <property type="match status" value="1"/>
</dbReference>
<reference evidence="2" key="1">
    <citation type="submission" date="2016-10" db="EMBL/GenBank/DDBJ databases">
        <authorList>
            <person name="Varghese N."/>
            <person name="Submissions S."/>
        </authorList>
    </citation>
    <scope>NUCLEOTIDE SEQUENCE [LARGE SCALE GENOMIC DNA]</scope>
    <source>
        <strain evidence="2">DSM 20632</strain>
    </source>
</reference>
<dbReference type="PANTHER" id="PTHR43611:SF3">
    <property type="entry name" value="FLAVIN MONONUCLEOTIDE HYDROLASE 1, CHLOROPLATIC"/>
    <property type="match status" value="1"/>
</dbReference>
<name>A0A1G9PZ21_9CORY</name>
<dbReference type="Gene3D" id="3.40.50.1000">
    <property type="entry name" value="HAD superfamily/HAD-like"/>
    <property type="match status" value="1"/>
</dbReference>
<evidence type="ECO:0000313" key="1">
    <source>
        <dbReference type="EMBL" id="SDM03903.1"/>
    </source>
</evidence>
<dbReference type="SUPFAM" id="SSF56784">
    <property type="entry name" value="HAD-like"/>
    <property type="match status" value="1"/>
</dbReference>
<dbReference type="EMBL" id="LT629700">
    <property type="protein sequence ID" value="SDM03903.1"/>
    <property type="molecule type" value="Genomic_DNA"/>
</dbReference>
<protein>
    <submittedName>
        <fullName evidence="1">Putative hydrolase of the HAD superfamily</fullName>
    </submittedName>
</protein>
<dbReference type="STRING" id="38302.SAMN04488535_1668"/>
<keyword evidence="2" id="KW-1185">Reference proteome</keyword>
<sequence>MDALLFGLSGVLLEPRSDAGRARVERALGAMDAETFWAVYEDLRPAYDIGDVSDTRWWQQVAVRAGIPDPDIQEALAADIDTTVTPRRDMVDCLLELVDAGWTCGVIENVPAAVAQRIRATHPWLDVLDAVTFSCDIGVAKPDPAAYRVAVEAMGAKLTSTTYFDLRADCVEAAAHAGMRAVLVTDADDVRKALP</sequence>
<dbReference type="InterPro" id="IPR006439">
    <property type="entry name" value="HAD-SF_hydro_IA"/>
</dbReference>
<gene>
    <name evidence="1" type="ORF">SAMN04488535_1668</name>
</gene>
<accession>A0A1G9PZ21</accession>
<organism evidence="1 2">
    <name type="scientific">Corynebacterium mycetoides</name>
    <dbReference type="NCBI Taxonomy" id="38302"/>
    <lineage>
        <taxon>Bacteria</taxon>
        <taxon>Bacillati</taxon>
        <taxon>Actinomycetota</taxon>
        <taxon>Actinomycetes</taxon>
        <taxon>Mycobacteriales</taxon>
        <taxon>Corynebacteriaceae</taxon>
        <taxon>Corynebacterium</taxon>
    </lineage>
</organism>
<dbReference type="PRINTS" id="PR00413">
    <property type="entry name" value="HADHALOGNASE"/>
</dbReference>
<dbReference type="Pfam" id="PF00702">
    <property type="entry name" value="Hydrolase"/>
    <property type="match status" value="1"/>
</dbReference>
<dbReference type="OrthoDB" id="9797415at2"/>
<evidence type="ECO:0000313" key="2">
    <source>
        <dbReference type="Proteomes" id="UP000199350"/>
    </source>
</evidence>
<keyword evidence="1" id="KW-0378">Hydrolase</keyword>